<dbReference type="Gene3D" id="3.30.1360.40">
    <property type="match status" value="1"/>
</dbReference>
<dbReference type="Gene3D" id="1.10.132.20">
    <property type="entry name" value="Ribosome-recycling factor"/>
    <property type="match status" value="1"/>
</dbReference>
<dbReference type="InterPro" id="IPR036191">
    <property type="entry name" value="RRF_sf"/>
</dbReference>
<dbReference type="InterPro" id="IPR002661">
    <property type="entry name" value="Ribosome_recyc_fac"/>
</dbReference>
<dbReference type="PANTHER" id="PTHR20982:SF3">
    <property type="entry name" value="MITOCHONDRIAL RIBOSOME RECYCLING FACTOR PSEUDO 1"/>
    <property type="match status" value="1"/>
</dbReference>
<accession>A0A6G8Q978</accession>
<dbReference type="EMBL" id="CP045119">
    <property type="protein sequence ID" value="QIN82978.1"/>
    <property type="molecule type" value="Genomic_DNA"/>
</dbReference>
<dbReference type="PANTHER" id="PTHR20982">
    <property type="entry name" value="RIBOSOME RECYCLING FACTOR"/>
    <property type="match status" value="1"/>
</dbReference>
<dbReference type="HAMAP" id="MF_00040">
    <property type="entry name" value="RRF"/>
    <property type="match status" value="1"/>
</dbReference>
<comment type="similarity">
    <text evidence="2 5">Belongs to the RRF family.</text>
</comment>
<dbReference type="FunFam" id="1.10.132.20:FF:000001">
    <property type="entry name" value="Ribosome-recycling factor"/>
    <property type="match status" value="1"/>
</dbReference>
<protein>
    <recommendedName>
        <fullName evidence="5">Ribosome-recycling factor</fullName>
        <shortName evidence="5">RRF</shortName>
    </recommendedName>
    <alternativeName>
        <fullName evidence="5">Ribosome-releasing factor</fullName>
    </alternativeName>
</protein>
<dbReference type="RefSeq" id="WP_166175822.1">
    <property type="nucleotide sequence ID" value="NZ_CP045119.1"/>
</dbReference>
<keyword evidence="4 5" id="KW-0648">Protein biosynthesis</keyword>
<dbReference type="AlphaFoldDB" id="A0A6G8Q978"/>
<evidence type="ECO:0000256" key="2">
    <source>
        <dbReference type="ARBA" id="ARBA00005912"/>
    </source>
</evidence>
<dbReference type="SUPFAM" id="SSF55194">
    <property type="entry name" value="Ribosome recycling factor, RRF"/>
    <property type="match status" value="1"/>
</dbReference>
<dbReference type="GO" id="GO:0043023">
    <property type="term" value="F:ribosomal large subunit binding"/>
    <property type="evidence" value="ECO:0007669"/>
    <property type="project" value="TreeGrafter"/>
</dbReference>
<evidence type="ECO:0000313" key="7">
    <source>
        <dbReference type="EMBL" id="QIN82978.1"/>
    </source>
</evidence>
<dbReference type="NCBIfam" id="TIGR00496">
    <property type="entry name" value="frr"/>
    <property type="match status" value="1"/>
</dbReference>
<comment type="function">
    <text evidence="5">Responsible for the release of ribosomes from messenger RNA at the termination of protein biosynthesis. May increase the efficiency of translation by recycling ribosomes from one round of translation to another.</text>
</comment>
<keyword evidence="8" id="KW-1185">Reference proteome</keyword>
<evidence type="ECO:0000256" key="5">
    <source>
        <dbReference type="HAMAP-Rule" id="MF_00040"/>
    </source>
</evidence>
<organism evidence="7 8">
    <name type="scientific">Rubrobacter tropicus</name>
    <dbReference type="NCBI Taxonomy" id="2653851"/>
    <lineage>
        <taxon>Bacteria</taxon>
        <taxon>Bacillati</taxon>
        <taxon>Actinomycetota</taxon>
        <taxon>Rubrobacteria</taxon>
        <taxon>Rubrobacterales</taxon>
        <taxon>Rubrobacteraceae</taxon>
        <taxon>Rubrobacter</taxon>
    </lineage>
</organism>
<sequence>MSDIIDLTAAERRMQGAMESVRSNFATIRTGRANPSLLDRIEVEAYGTKMDLRSVASIGAPEPRLLTVTPFDPNSLKDIERAIRDADIGLNPQNDGKMLRLPIPELTEERRRELIRMARSMAEEARVSVRNVRRDEMRDVHELRREGEISQDDEHRAETELQQLTDSYVKRVDAVLADKEAELLEV</sequence>
<evidence type="ECO:0000256" key="1">
    <source>
        <dbReference type="ARBA" id="ARBA00004496"/>
    </source>
</evidence>
<evidence type="ECO:0000256" key="3">
    <source>
        <dbReference type="ARBA" id="ARBA00022490"/>
    </source>
</evidence>
<evidence type="ECO:0000256" key="4">
    <source>
        <dbReference type="ARBA" id="ARBA00022917"/>
    </source>
</evidence>
<dbReference type="FunFam" id="3.30.1360.40:FF:000001">
    <property type="entry name" value="Ribosome-recycling factor"/>
    <property type="match status" value="1"/>
</dbReference>
<evidence type="ECO:0000313" key="8">
    <source>
        <dbReference type="Proteomes" id="UP000501452"/>
    </source>
</evidence>
<dbReference type="CDD" id="cd00520">
    <property type="entry name" value="RRF"/>
    <property type="match status" value="1"/>
</dbReference>
<dbReference type="InterPro" id="IPR023584">
    <property type="entry name" value="Ribosome_recyc_fac_dom"/>
</dbReference>
<dbReference type="KEGG" id="rub:GBA63_10205"/>
<reference evidence="7 8" key="1">
    <citation type="submission" date="2019-10" db="EMBL/GenBank/DDBJ databases">
        <title>Rubrobacter sp nov SCSIO 52090 isolated from a deep-sea sediment in the South China Sea.</title>
        <authorList>
            <person name="Chen R.W."/>
        </authorList>
    </citation>
    <scope>NUCLEOTIDE SEQUENCE [LARGE SCALE GENOMIC DNA]</scope>
    <source>
        <strain evidence="7 8">SCSIO 52909</strain>
    </source>
</reference>
<keyword evidence="3 5" id="KW-0963">Cytoplasm</keyword>
<name>A0A6G8Q978_9ACTN</name>
<proteinExistence type="inferred from homology"/>
<dbReference type="GO" id="GO:0005737">
    <property type="term" value="C:cytoplasm"/>
    <property type="evidence" value="ECO:0007669"/>
    <property type="project" value="UniProtKB-SubCell"/>
</dbReference>
<dbReference type="Proteomes" id="UP000501452">
    <property type="component" value="Chromosome"/>
</dbReference>
<feature type="domain" description="Ribosome recycling factor" evidence="6">
    <location>
        <begin position="22"/>
        <end position="184"/>
    </location>
</feature>
<gene>
    <name evidence="5" type="primary">frr</name>
    <name evidence="7" type="ORF">GBA63_10205</name>
</gene>
<evidence type="ECO:0000259" key="6">
    <source>
        <dbReference type="Pfam" id="PF01765"/>
    </source>
</evidence>
<dbReference type="Pfam" id="PF01765">
    <property type="entry name" value="RRF"/>
    <property type="match status" value="1"/>
</dbReference>
<dbReference type="GO" id="GO:0006415">
    <property type="term" value="P:translational termination"/>
    <property type="evidence" value="ECO:0007669"/>
    <property type="project" value="UniProtKB-UniRule"/>
</dbReference>
<comment type="subcellular location">
    <subcellularLocation>
        <location evidence="1 5">Cytoplasm</location>
    </subcellularLocation>
</comment>